<evidence type="ECO:0000256" key="8">
    <source>
        <dbReference type="ARBA" id="ARBA00023157"/>
    </source>
</evidence>
<evidence type="ECO:0000256" key="9">
    <source>
        <dbReference type="ARBA" id="ARBA00023319"/>
    </source>
</evidence>
<dbReference type="InterPro" id="IPR013783">
    <property type="entry name" value="Ig-like_fold"/>
</dbReference>
<dbReference type="InterPro" id="IPR003598">
    <property type="entry name" value="Ig_sub2"/>
</dbReference>
<proteinExistence type="predicted"/>
<dbReference type="CDD" id="cd00063">
    <property type="entry name" value="FN3"/>
    <property type="match status" value="4"/>
</dbReference>
<keyword evidence="3" id="KW-0732">Signal</keyword>
<evidence type="ECO:0000256" key="3">
    <source>
        <dbReference type="ARBA" id="ARBA00022729"/>
    </source>
</evidence>
<feature type="domain" description="Ig-like" evidence="12">
    <location>
        <begin position="295"/>
        <end position="388"/>
    </location>
</feature>
<dbReference type="InterPro" id="IPR036116">
    <property type="entry name" value="FN3_sf"/>
</dbReference>
<feature type="domain" description="Ig-like" evidence="12">
    <location>
        <begin position="392"/>
        <end position="479"/>
    </location>
</feature>
<dbReference type="PROSITE" id="PS50853">
    <property type="entry name" value="FN3"/>
    <property type="match status" value="4"/>
</dbReference>
<feature type="domain" description="Ig-like" evidence="12">
    <location>
        <begin position="203"/>
        <end position="289"/>
    </location>
</feature>
<keyword evidence="5" id="KW-0130">Cell adhesion</keyword>
<evidence type="ECO:0000256" key="11">
    <source>
        <dbReference type="SAM" id="Phobius"/>
    </source>
</evidence>
<comment type="subcellular location">
    <subcellularLocation>
        <location evidence="1">Membrane</location>
        <topology evidence="1">Single-pass membrane protein</topology>
    </subcellularLocation>
</comment>
<protein>
    <submittedName>
        <fullName evidence="15">Down syndrome cell adhesion molecule-like protein Dscam2</fullName>
    </submittedName>
</protein>
<organism evidence="14 15">
    <name type="scientific">Limulus polyphemus</name>
    <name type="common">Atlantic horseshoe crab</name>
    <dbReference type="NCBI Taxonomy" id="6850"/>
    <lineage>
        <taxon>Eukaryota</taxon>
        <taxon>Metazoa</taxon>
        <taxon>Ecdysozoa</taxon>
        <taxon>Arthropoda</taxon>
        <taxon>Chelicerata</taxon>
        <taxon>Merostomata</taxon>
        <taxon>Xiphosura</taxon>
        <taxon>Limulidae</taxon>
        <taxon>Limulus</taxon>
    </lineage>
</organism>
<dbReference type="PANTHER" id="PTHR10075">
    <property type="entry name" value="BASIGIN RELATED"/>
    <property type="match status" value="1"/>
</dbReference>
<dbReference type="SMART" id="SM00409">
    <property type="entry name" value="IG"/>
    <property type="match status" value="8"/>
</dbReference>
<feature type="domain" description="Ig-like" evidence="12">
    <location>
        <begin position="483"/>
        <end position="576"/>
    </location>
</feature>
<evidence type="ECO:0000256" key="7">
    <source>
        <dbReference type="ARBA" id="ARBA00023136"/>
    </source>
</evidence>
<dbReference type="SUPFAM" id="SSF49265">
    <property type="entry name" value="Fibronectin type III"/>
    <property type="match status" value="2"/>
</dbReference>
<dbReference type="InterPro" id="IPR056754">
    <property type="entry name" value="DSCAM/DSCAML_C"/>
</dbReference>
<feature type="compositionally biased region" description="Basic residues" evidence="10">
    <location>
        <begin position="1391"/>
        <end position="1400"/>
    </location>
</feature>
<dbReference type="InterPro" id="IPR003961">
    <property type="entry name" value="FN3_dom"/>
</dbReference>
<dbReference type="Gene3D" id="2.60.40.10">
    <property type="entry name" value="Immunoglobulins"/>
    <property type="match status" value="12"/>
</dbReference>
<dbReference type="PRINTS" id="PR00014">
    <property type="entry name" value="FNTYPEIII"/>
</dbReference>
<dbReference type="Pfam" id="PF13927">
    <property type="entry name" value="Ig_3"/>
    <property type="match status" value="3"/>
</dbReference>
<dbReference type="GeneID" id="106458231"/>
<dbReference type="InterPro" id="IPR036179">
    <property type="entry name" value="Ig-like_dom_sf"/>
</dbReference>
<feature type="domain" description="Fibronectin type-III" evidence="13">
    <location>
        <begin position="1064"/>
        <end position="1163"/>
    </location>
</feature>
<evidence type="ECO:0000256" key="4">
    <source>
        <dbReference type="ARBA" id="ARBA00022737"/>
    </source>
</evidence>
<evidence type="ECO:0000259" key="13">
    <source>
        <dbReference type="PROSITE" id="PS50853"/>
    </source>
</evidence>
<reference evidence="15" key="1">
    <citation type="submission" date="2025-08" db="UniProtKB">
        <authorList>
            <consortium name="RefSeq"/>
        </authorList>
    </citation>
    <scope>IDENTIFICATION</scope>
    <source>
        <tissue evidence="15">Muscle</tissue>
    </source>
</reference>
<feature type="domain" description="Fibronectin type-III" evidence="13">
    <location>
        <begin position="870"/>
        <end position="967"/>
    </location>
</feature>
<feature type="domain" description="Ig-like" evidence="12">
    <location>
        <begin position="623"/>
        <end position="731"/>
    </location>
</feature>
<evidence type="ECO:0000256" key="1">
    <source>
        <dbReference type="ARBA" id="ARBA00004167"/>
    </source>
</evidence>
<dbReference type="InterPro" id="IPR007110">
    <property type="entry name" value="Ig-like_dom"/>
</dbReference>
<dbReference type="Pfam" id="PF00041">
    <property type="entry name" value="fn3"/>
    <property type="match status" value="3"/>
</dbReference>
<sequence>MLRPYDVQVFDQHIMYGNVAIFTCHVPSFVSDYVRVTSWIPNNGQQVTTLFTHEGNYVVLPSGGLMISNTTVDDSETSLRCQLYDRIATESKQSTKAGKLIVTEPRSPIPPIFTSFSHSEYVVQGNPATLTCVAHGKPPPHYYWYKVNHGFRTLIQSEYRIILTAGVLVIQHTRVEDTGTYVCIANNSVGEVERKIELYVTAPLSAEISPNSKTVNIGEKVEFTCIVNGHPIQSVRWVRNCGPLMFNSRILLLGSETIRIESVQRKDRGMYQCIVSNKKQSVQATVELVLQEQPPKFLFTFENVLVKPGTSVSMKCSASGNPLPQVTWTRDGIAVPEAFHTRIGDYVSAANTVNSYVNISTVNIEDGGKFACLAKNGAGTVFHSGRMDVYGPPFVRPMVNQTVLAGRSAVFYCPVSGYPIKEIIWRKGGKRLPFTHRQKTLANGTLVLQKIQKSVDEGLYSCEALGAEGKRDQNNMMVSVAIPPVVEPFFFNPDLTAGQRMTVVCVVSAGDLPIMIHWLKDSRRLPLNLQASINMANEYTSLLSFSAIRKDHSGDYTCVASNPAASDNFTASMDVKGNIDSEFMVVISNANVQILENGSITIREADINDAGFYMCQVTNNVSPDLNAIVELKIHVAAQTERKFETHSVQRGESIDLQCRGRGEKPITVTWTKERRPLIPRENPRYTIEETSMSGVFSSDLKITSADRGDAGLFSCLVTNSYGSDETKFQLVVQERPDSPSKLQEKDTRSRSVTLTWAPPFDGNNPINRYLLEYKPSSDSFIPEVGVPQETVLSPLLFCLYTNDITCASLESWEASRNAISVDNNLNQYTVQGLSPLNTYSFRIRAENILGSGEYSDVINVTTDNEPPEEIPQDISVKSINSRSLSIKWKALFPEKSRSISGYYVGYRRKNRDETFSYKTVATSGKQAYYCDITNLDRSAVYDIIVQAFNDKGAGPSSDMITVETMTHDPPDSPKLRVVTSTSSSIYLAWEQQKDGPPIQSYILYRSTEDDWEKVQLPSNRKTYTFHGLQCGQRYQFYIVAHNSAGKGEPSDVLSAKTYGAAAKAPEIDSLISVNTTFVVLHLDAWRNGDCPVLYFVIQYKQRDSREWILLSNHIPLKQKFAIITDLLPATWYTLLMTATNEAGNTESEYVFATLTMTGATVPPKLSAAVTTREFYRYLKIIIPIVCTTVVLMLLVTVACVFLIRRRHENSNSRTYSPAPRDSEAGKEGESFPMVVWDKRAPPDSRLRHSQEQLYYPSPYATSRISMYSGDGETDDRTTPSWPLPHLDDGNHTYDVPFRNKQNTAYIPARDENAQTFSGPTKERHLYLNPANVVMPVEKNDTRKDSSNTHLCMLLPSTARARLSDASDDIVKKLKQQKSLSEFSFPEEKPNKNPKRFHKPRLGQVDICGDPLEVSDTECDRHWTPTVVAQ</sequence>
<dbReference type="PANTHER" id="PTHR10075:SF100">
    <property type="entry name" value="FASCICLIN-2"/>
    <property type="match status" value="1"/>
</dbReference>
<dbReference type="Proteomes" id="UP000694941">
    <property type="component" value="Unplaced"/>
</dbReference>
<gene>
    <name evidence="15" type="primary">LOC106458231</name>
</gene>
<evidence type="ECO:0000259" key="12">
    <source>
        <dbReference type="PROSITE" id="PS50835"/>
    </source>
</evidence>
<dbReference type="PROSITE" id="PS50835">
    <property type="entry name" value="IG_LIKE"/>
    <property type="match status" value="6"/>
</dbReference>
<keyword evidence="8" id="KW-1015">Disulfide bond</keyword>
<evidence type="ECO:0000256" key="5">
    <source>
        <dbReference type="ARBA" id="ARBA00022889"/>
    </source>
</evidence>
<keyword evidence="14" id="KW-1185">Reference proteome</keyword>
<dbReference type="SUPFAM" id="SSF48726">
    <property type="entry name" value="Immunoglobulin"/>
    <property type="match status" value="8"/>
</dbReference>
<evidence type="ECO:0000256" key="10">
    <source>
        <dbReference type="SAM" id="MobiDB-lite"/>
    </source>
</evidence>
<dbReference type="InterPro" id="IPR003599">
    <property type="entry name" value="Ig_sub"/>
</dbReference>
<keyword evidence="7 11" id="KW-0472">Membrane</keyword>
<dbReference type="RefSeq" id="XP_022240087.1">
    <property type="nucleotide sequence ID" value="XM_022384379.1"/>
</dbReference>
<dbReference type="Pfam" id="PF25059">
    <property type="entry name" value="FN3_DSCAM-DSCAML_C"/>
    <property type="match status" value="1"/>
</dbReference>
<keyword evidence="9" id="KW-0393">Immunoglobulin domain</keyword>
<feature type="transmembrane region" description="Helical" evidence="11">
    <location>
        <begin position="1180"/>
        <end position="1203"/>
    </location>
</feature>
<feature type="domain" description="Fibronectin type-III" evidence="13">
    <location>
        <begin position="969"/>
        <end position="1060"/>
    </location>
</feature>
<dbReference type="InterPro" id="IPR013098">
    <property type="entry name" value="Ig_I-set"/>
</dbReference>
<evidence type="ECO:0000256" key="2">
    <source>
        <dbReference type="ARBA" id="ARBA00022692"/>
    </source>
</evidence>
<dbReference type="CDD" id="cd00096">
    <property type="entry name" value="Ig"/>
    <property type="match status" value="1"/>
</dbReference>
<accession>A0ABM1S8Y2</accession>
<evidence type="ECO:0000256" key="6">
    <source>
        <dbReference type="ARBA" id="ARBA00022989"/>
    </source>
</evidence>
<dbReference type="CDD" id="cd20956">
    <property type="entry name" value="IgI_4_Dscam"/>
    <property type="match status" value="1"/>
</dbReference>
<evidence type="ECO:0000313" key="14">
    <source>
        <dbReference type="Proteomes" id="UP000694941"/>
    </source>
</evidence>
<dbReference type="SMART" id="SM00060">
    <property type="entry name" value="FN3"/>
    <property type="match status" value="4"/>
</dbReference>
<feature type="region of interest" description="Disordered" evidence="10">
    <location>
        <begin position="1378"/>
        <end position="1402"/>
    </location>
</feature>
<evidence type="ECO:0000313" key="15">
    <source>
        <dbReference type="RefSeq" id="XP_022240087.1"/>
    </source>
</evidence>
<name>A0ABM1S8Y2_LIMPO</name>
<feature type="domain" description="Ig-like" evidence="12">
    <location>
        <begin position="111"/>
        <end position="197"/>
    </location>
</feature>
<keyword evidence="2 11" id="KW-0812">Transmembrane</keyword>
<keyword evidence="6 11" id="KW-1133">Transmembrane helix</keyword>
<feature type="domain" description="Fibronectin type-III" evidence="13">
    <location>
        <begin position="738"/>
        <end position="865"/>
    </location>
</feature>
<keyword evidence="4" id="KW-0677">Repeat</keyword>
<dbReference type="Pfam" id="PF07679">
    <property type="entry name" value="I-set"/>
    <property type="match status" value="3"/>
</dbReference>
<dbReference type="SMART" id="SM00408">
    <property type="entry name" value="IGc2"/>
    <property type="match status" value="6"/>
</dbReference>